<dbReference type="Pfam" id="PF02308">
    <property type="entry name" value="MgtC"/>
    <property type="match status" value="1"/>
</dbReference>
<keyword evidence="7" id="KW-0997">Cell inner membrane</keyword>
<feature type="transmembrane region" description="Helical" evidence="7">
    <location>
        <begin position="85"/>
        <end position="102"/>
    </location>
</feature>
<evidence type="ECO:0000256" key="4">
    <source>
        <dbReference type="ARBA" id="ARBA00022692"/>
    </source>
</evidence>
<dbReference type="GO" id="GO:0005886">
    <property type="term" value="C:plasma membrane"/>
    <property type="evidence" value="ECO:0007669"/>
    <property type="project" value="UniProtKB-SubCell"/>
</dbReference>
<evidence type="ECO:0000313" key="10">
    <source>
        <dbReference type="Proteomes" id="UP000033618"/>
    </source>
</evidence>
<comment type="similarity">
    <text evidence="2 7">Belongs to the MgtC/SapB family.</text>
</comment>
<dbReference type="PRINTS" id="PR01837">
    <property type="entry name" value="MGTCSAPBPROT"/>
</dbReference>
<evidence type="ECO:0000256" key="1">
    <source>
        <dbReference type="ARBA" id="ARBA00004651"/>
    </source>
</evidence>
<evidence type="ECO:0000256" key="2">
    <source>
        <dbReference type="ARBA" id="ARBA00009298"/>
    </source>
</evidence>
<feature type="domain" description="MgtC/SapB/SrpB/YhiD N-terminal" evidence="8">
    <location>
        <begin position="32"/>
        <end position="155"/>
    </location>
</feature>
<dbReference type="STRING" id="28092.WM40_02220"/>
<accession>A0A0F5K432</accession>
<evidence type="ECO:0000256" key="6">
    <source>
        <dbReference type="ARBA" id="ARBA00023136"/>
    </source>
</evidence>
<keyword evidence="9" id="KW-0489">Methyltransferase</keyword>
<comment type="caution">
    <text evidence="9">The sequence shown here is derived from an EMBL/GenBank/DDBJ whole genome shotgun (WGS) entry which is preliminary data.</text>
</comment>
<dbReference type="RefSeq" id="WP_046152053.1">
    <property type="nucleotide sequence ID" value="NZ_CADFGU010000004.1"/>
</dbReference>
<name>A0A0F5K432_9BURK</name>
<feature type="transmembrane region" description="Helical" evidence="7">
    <location>
        <begin position="57"/>
        <end position="73"/>
    </location>
</feature>
<evidence type="ECO:0000256" key="7">
    <source>
        <dbReference type="RuleBase" id="RU365041"/>
    </source>
</evidence>
<dbReference type="AlphaFoldDB" id="A0A0F5K432"/>
<gene>
    <name evidence="9" type="ORF">WM40_02220</name>
</gene>
<keyword evidence="4 7" id="KW-0812">Transmembrane</keyword>
<dbReference type="InterPro" id="IPR049177">
    <property type="entry name" value="MgtC_SapB_SrpB_YhiD_N"/>
</dbReference>
<evidence type="ECO:0000256" key="5">
    <source>
        <dbReference type="ARBA" id="ARBA00022989"/>
    </source>
</evidence>
<evidence type="ECO:0000256" key="3">
    <source>
        <dbReference type="ARBA" id="ARBA00022475"/>
    </source>
</evidence>
<keyword evidence="5 7" id="KW-1133">Transmembrane helix</keyword>
<evidence type="ECO:0000259" key="8">
    <source>
        <dbReference type="Pfam" id="PF02308"/>
    </source>
</evidence>
<comment type="subcellular location">
    <subcellularLocation>
        <location evidence="7">Cell inner membrane</location>
        <topology evidence="7">Multi-pass membrane protein</topology>
    </subcellularLocation>
    <subcellularLocation>
        <location evidence="1">Cell membrane</location>
        <topology evidence="1">Multi-pass membrane protein</topology>
    </subcellularLocation>
</comment>
<keyword evidence="3" id="KW-1003">Cell membrane</keyword>
<dbReference type="PANTHER" id="PTHR33778">
    <property type="entry name" value="PROTEIN MGTC"/>
    <property type="match status" value="1"/>
</dbReference>
<feature type="transmembrane region" description="Helical" evidence="7">
    <location>
        <begin position="109"/>
        <end position="129"/>
    </location>
</feature>
<dbReference type="InterPro" id="IPR003416">
    <property type="entry name" value="MgtC/SapB/SrpB/YhiD_fam"/>
</dbReference>
<reference evidence="9 10" key="1">
    <citation type="submission" date="2015-03" db="EMBL/GenBank/DDBJ databases">
        <title>Draft Genome Sequence of Burkholderia andropogonis type strain ICMP2807, isolated from Sorghum bicolor.</title>
        <authorList>
            <person name="Lopes-Santos L."/>
            <person name="Castro D.B."/>
            <person name="Ottoboni L.M."/>
            <person name="Park D."/>
            <person name="Weirc B.S."/>
            <person name="Destefano S.A."/>
        </authorList>
    </citation>
    <scope>NUCLEOTIDE SEQUENCE [LARGE SCALE GENOMIC DNA]</scope>
    <source>
        <strain evidence="9 10">ICMP2807</strain>
    </source>
</reference>
<sequence length="163" mass="17269">MPSVLHEIGQVIVKEFSDLHDASQWTELLIRLLVAIALSGAIGYERESRQSAAGLRTHMLVGLGAAMFVLMPLQSGMTIVDMSRVLQGLIAGIGFLGAGAIIKIDKDRAIHGLTTAASLWLTAAVGVAAGMGREATAVTSAILALIILSFMRRFKDHADSDET</sequence>
<proteinExistence type="inferred from homology"/>
<dbReference type="PATRIC" id="fig|28092.6.peg.518"/>
<feature type="transmembrane region" description="Helical" evidence="7">
    <location>
        <begin position="28"/>
        <end position="45"/>
    </location>
</feature>
<keyword evidence="9" id="KW-0808">Transferase</keyword>
<dbReference type="Proteomes" id="UP000033618">
    <property type="component" value="Unassembled WGS sequence"/>
</dbReference>
<dbReference type="PANTHER" id="PTHR33778:SF1">
    <property type="entry name" value="MAGNESIUM TRANSPORTER YHID-RELATED"/>
    <property type="match status" value="1"/>
</dbReference>
<dbReference type="OrthoDB" id="9811198at2"/>
<organism evidence="9 10">
    <name type="scientific">Robbsia andropogonis</name>
    <dbReference type="NCBI Taxonomy" id="28092"/>
    <lineage>
        <taxon>Bacteria</taxon>
        <taxon>Pseudomonadati</taxon>
        <taxon>Pseudomonadota</taxon>
        <taxon>Betaproteobacteria</taxon>
        <taxon>Burkholderiales</taxon>
        <taxon>Burkholderiaceae</taxon>
        <taxon>Robbsia</taxon>
    </lineage>
</organism>
<feature type="transmembrane region" description="Helical" evidence="7">
    <location>
        <begin position="135"/>
        <end position="151"/>
    </location>
</feature>
<keyword evidence="10" id="KW-1185">Reference proteome</keyword>
<evidence type="ECO:0000313" key="9">
    <source>
        <dbReference type="EMBL" id="KKB64853.1"/>
    </source>
</evidence>
<dbReference type="GO" id="GO:0008168">
    <property type="term" value="F:methyltransferase activity"/>
    <property type="evidence" value="ECO:0007669"/>
    <property type="project" value="UniProtKB-KW"/>
</dbReference>
<dbReference type="EMBL" id="LAQU01000002">
    <property type="protein sequence ID" value="KKB64853.1"/>
    <property type="molecule type" value="Genomic_DNA"/>
</dbReference>
<protein>
    <recommendedName>
        <fullName evidence="7">Protein MgtC</fullName>
    </recommendedName>
</protein>
<dbReference type="GO" id="GO:0032259">
    <property type="term" value="P:methylation"/>
    <property type="evidence" value="ECO:0007669"/>
    <property type="project" value="UniProtKB-KW"/>
</dbReference>
<keyword evidence="6 7" id="KW-0472">Membrane</keyword>